<organism evidence="2 3">
    <name type="scientific">Proteus phage PM135</name>
    <dbReference type="NCBI Taxonomy" id="2048008"/>
    <lineage>
        <taxon>Viruses</taxon>
        <taxon>Duplodnaviria</taxon>
        <taxon>Heunggongvirae</taxon>
        <taxon>Uroviricota</taxon>
        <taxon>Caudoviricetes</taxon>
        <taxon>Demerecviridae</taxon>
        <taxon>Novosibvirus</taxon>
        <taxon>Novosibvirus PM135</taxon>
    </lineage>
</organism>
<reference evidence="3" key="1">
    <citation type="submission" date="2017-10" db="EMBL/GenBank/DDBJ databases">
        <title>Isolation and characterization of a group of new proteus bacteriophages.</title>
        <authorList>
            <person name="Kozlova Y.N."/>
            <person name="Morozova V.V."/>
            <person name="Babkin I.V."/>
            <person name="Tikunova N.V."/>
            <person name="Bokovaya O.V."/>
            <person name="Shedko E.D."/>
        </authorList>
    </citation>
    <scope>NUCLEOTIDE SEQUENCE [LARGE SCALE GENOMIC DNA]</scope>
</reference>
<dbReference type="RefSeq" id="YP_009620593.1">
    <property type="nucleotide sequence ID" value="NC_042090.1"/>
</dbReference>
<name>A0A2H4PRH8_9CAUD</name>
<dbReference type="SUPFAM" id="SSF56300">
    <property type="entry name" value="Metallo-dependent phosphatases"/>
    <property type="match status" value="1"/>
</dbReference>
<dbReference type="GeneID" id="40097246"/>
<dbReference type="PANTHER" id="PTHR30337">
    <property type="entry name" value="COMPONENT OF ATP-DEPENDENT DSDNA EXONUCLEASE"/>
    <property type="match status" value="1"/>
</dbReference>
<proteinExistence type="predicted"/>
<evidence type="ECO:0000313" key="2">
    <source>
        <dbReference type="EMBL" id="ATW69909.1"/>
    </source>
</evidence>
<evidence type="ECO:0000313" key="3">
    <source>
        <dbReference type="Proteomes" id="UP000241842"/>
    </source>
</evidence>
<dbReference type="KEGG" id="vg:40097246"/>
<accession>A0A2H4PRH8</accession>
<evidence type="ECO:0000259" key="1">
    <source>
        <dbReference type="Pfam" id="PF00149"/>
    </source>
</evidence>
<dbReference type="Gene3D" id="3.60.21.10">
    <property type="match status" value="1"/>
</dbReference>
<feature type="domain" description="Calcineurin-like phosphoesterase" evidence="1">
    <location>
        <begin position="1"/>
        <end position="109"/>
    </location>
</feature>
<dbReference type="EMBL" id="MG030347">
    <property type="protein sequence ID" value="ATW69909.1"/>
    <property type="molecule type" value="Genomic_DNA"/>
</dbReference>
<keyword evidence="3" id="KW-1185">Reference proteome</keyword>
<sequence>MKILFIADMHIELGKGKTLKSDKVPKDWQTNRFTLLAEEVKKIYNEHGCDLIINGGDVFHKPLPNTEETDLYSRIQAIWNDIPEIIYSGNHEMITKKLSCLSHLEFSTSKASSLHKIVESYRSPEFDIIGYQQLKDREWEPRCSDICFTHVRGTIEPHVVPEIDLQRFVDHGYKIVFAGDLHSHTNTQEISQGIQLVYPGSPLTTTFHRERTKGTNGVLIIDTDNPIDYTWIELGHLPQLLRKTITVGEDLVPGEYDHIVYEVEGNVVELKSVANEELLDKKKNIIETKDAKLDMSQATNLIEECALYWKDIENLSTPEIEALSKELLEHVNVNT</sequence>
<dbReference type="PANTHER" id="PTHR30337:SF8">
    <property type="entry name" value="BLL4141 PROTEIN"/>
    <property type="match status" value="1"/>
</dbReference>
<dbReference type="InterPro" id="IPR029052">
    <property type="entry name" value="Metallo-depent_PP-like"/>
</dbReference>
<dbReference type="Proteomes" id="UP000241842">
    <property type="component" value="Segment"/>
</dbReference>
<dbReference type="InterPro" id="IPR050535">
    <property type="entry name" value="DNA_Repair-Maintenance_Comp"/>
</dbReference>
<dbReference type="OrthoDB" id="4082at10239"/>
<dbReference type="Pfam" id="PF00149">
    <property type="entry name" value="Metallophos"/>
    <property type="match status" value="1"/>
</dbReference>
<protein>
    <submittedName>
        <fullName evidence="2">Recombinase</fullName>
    </submittedName>
</protein>
<dbReference type="InterPro" id="IPR004843">
    <property type="entry name" value="Calcineurin-like_PHP"/>
</dbReference>
<dbReference type="GO" id="GO:0016787">
    <property type="term" value="F:hydrolase activity"/>
    <property type="evidence" value="ECO:0007669"/>
    <property type="project" value="InterPro"/>
</dbReference>